<comment type="caution">
    <text evidence="2">The sequence shown here is derived from an EMBL/GenBank/DDBJ whole genome shotgun (WGS) entry which is preliminary data.</text>
</comment>
<organism evidence="2 3">
    <name type="scientific">Thalassolituus pacificus</name>
    <dbReference type="NCBI Taxonomy" id="2975440"/>
    <lineage>
        <taxon>Bacteria</taxon>
        <taxon>Pseudomonadati</taxon>
        <taxon>Pseudomonadota</taxon>
        <taxon>Gammaproteobacteria</taxon>
        <taxon>Oceanospirillales</taxon>
        <taxon>Oceanospirillaceae</taxon>
        <taxon>Thalassolituus</taxon>
    </lineage>
</organism>
<dbReference type="InterPro" id="IPR054402">
    <property type="entry name" value="Tt1218-like_dom"/>
</dbReference>
<reference evidence="2" key="1">
    <citation type="journal article" date="2022" name="Front. Microbiol.">
        <title>Genome-based taxonomic rearrangement of Oceanobacter-related bacteria including the description of Thalassolituus hydrocarbonoclasticus sp. nov. and Thalassolituus pacificus sp. nov. and emended description of the genus Thalassolituus.</title>
        <authorList>
            <person name="Dong C."/>
            <person name="Wei L."/>
            <person name="Wang J."/>
            <person name="Lai Q."/>
            <person name="Huang Z."/>
            <person name="Shao Z."/>
        </authorList>
    </citation>
    <scope>NUCLEOTIDE SEQUENCE</scope>
    <source>
        <strain evidence="2">59MF3M-4</strain>
    </source>
</reference>
<gene>
    <name evidence="2" type="primary">pilV</name>
    <name evidence="2" type="ORF">NYR02_16170</name>
</gene>
<name>A0A9X3ATT3_9GAMM</name>
<sequence length="210" mass="22191">MIFRRLQQGINLVEVMVTVAITSIGLLGLNSLQLQANRSTQDSGNRSQATWMLEDMTNRIRANNIALASYDTGGAAVSCANPPALICSAYNDGNARIQAAACTNDQLAASDLWEVACGFGSNVASSSSTRSSAADFVANPSLIVTINADNSVNLNLSWDVRTGGQDANGNTIYAAVGDSKKTVDASGKSSYTTTDKITVRRATYERDIKP</sequence>
<dbReference type="Proteomes" id="UP001147830">
    <property type="component" value="Unassembled WGS sequence"/>
</dbReference>
<evidence type="ECO:0000259" key="1">
    <source>
        <dbReference type="Pfam" id="PF22150"/>
    </source>
</evidence>
<evidence type="ECO:0000313" key="2">
    <source>
        <dbReference type="EMBL" id="MCT7360558.1"/>
    </source>
</evidence>
<dbReference type="InterPro" id="IPR013362">
    <property type="entry name" value="Pilus_4_PilV"/>
</dbReference>
<reference evidence="2" key="2">
    <citation type="submission" date="2022-08" db="EMBL/GenBank/DDBJ databases">
        <authorList>
            <person name="Dong C."/>
        </authorList>
    </citation>
    <scope>NUCLEOTIDE SEQUENCE</scope>
    <source>
        <strain evidence="2">59MF3M-4</strain>
    </source>
</reference>
<dbReference type="AlphaFoldDB" id="A0A9X3ATT3"/>
<dbReference type="EMBL" id="JAOANI010000028">
    <property type="protein sequence ID" value="MCT7360558.1"/>
    <property type="molecule type" value="Genomic_DNA"/>
</dbReference>
<proteinExistence type="predicted"/>
<accession>A0A9X3ATT3</accession>
<keyword evidence="3" id="KW-1185">Reference proteome</keyword>
<dbReference type="Pfam" id="PF22150">
    <property type="entry name" value="Tt1218-like"/>
    <property type="match status" value="1"/>
</dbReference>
<feature type="domain" description="Type IV pilin Tt1218-like" evidence="1">
    <location>
        <begin position="32"/>
        <end position="113"/>
    </location>
</feature>
<protein>
    <submittedName>
        <fullName evidence="2">Type IV pilus modification protein PilV</fullName>
    </submittedName>
</protein>
<dbReference type="NCBIfam" id="TIGR02523">
    <property type="entry name" value="type_IV_pilV"/>
    <property type="match status" value="1"/>
</dbReference>
<evidence type="ECO:0000313" key="3">
    <source>
        <dbReference type="Proteomes" id="UP001147830"/>
    </source>
</evidence>
<dbReference type="RefSeq" id="WP_260977389.1">
    <property type="nucleotide sequence ID" value="NZ_JAOANI010000028.1"/>
</dbReference>